<evidence type="ECO:0000313" key="2">
    <source>
        <dbReference type="EMBL" id="MPD05537.1"/>
    </source>
</evidence>
<keyword evidence="3" id="KW-1185">Reference proteome</keyword>
<protein>
    <submittedName>
        <fullName evidence="2">Uncharacterized protein</fullName>
    </submittedName>
</protein>
<name>A0A5B7KFP8_PORTR</name>
<sequence length="69" mass="7519">MAITPRLPTLLPPSSSSPLSLPPPPPPPPPPSPPPVAAKSGEWRLEVQRIQDISLTHKLIMQRRCEKKG</sequence>
<dbReference type="EMBL" id="VSRR010146484">
    <property type="protein sequence ID" value="MPD05537.1"/>
    <property type="molecule type" value="Genomic_DNA"/>
</dbReference>
<evidence type="ECO:0000313" key="3">
    <source>
        <dbReference type="Proteomes" id="UP000324222"/>
    </source>
</evidence>
<feature type="region of interest" description="Disordered" evidence="1">
    <location>
        <begin position="1"/>
        <end position="40"/>
    </location>
</feature>
<evidence type="ECO:0000256" key="1">
    <source>
        <dbReference type="SAM" id="MobiDB-lite"/>
    </source>
</evidence>
<dbReference type="AlphaFoldDB" id="A0A5B7KFP8"/>
<reference evidence="2 3" key="1">
    <citation type="submission" date="2019-05" db="EMBL/GenBank/DDBJ databases">
        <title>Another draft genome of Portunus trituberculatus and its Hox gene families provides insights of decapod evolution.</title>
        <authorList>
            <person name="Jeong J.-H."/>
            <person name="Song I."/>
            <person name="Kim S."/>
            <person name="Choi T."/>
            <person name="Kim D."/>
            <person name="Ryu S."/>
            <person name="Kim W."/>
        </authorList>
    </citation>
    <scope>NUCLEOTIDE SEQUENCE [LARGE SCALE GENOMIC DNA]</scope>
    <source>
        <tissue evidence="2">Muscle</tissue>
    </source>
</reference>
<organism evidence="2 3">
    <name type="scientific">Portunus trituberculatus</name>
    <name type="common">Swimming crab</name>
    <name type="synonym">Neptunus trituberculatus</name>
    <dbReference type="NCBI Taxonomy" id="210409"/>
    <lineage>
        <taxon>Eukaryota</taxon>
        <taxon>Metazoa</taxon>
        <taxon>Ecdysozoa</taxon>
        <taxon>Arthropoda</taxon>
        <taxon>Crustacea</taxon>
        <taxon>Multicrustacea</taxon>
        <taxon>Malacostraca</taxon>
        <taxon>Eumalacostraca</taxon>
        <taxon>Eucarida</taxon>
        <taxon>Decapoda</taxon>
        <taxon>Pleocyemata</taxon>
        <taxon>Brachyura</taxon>
        <taxon>Eubrachyura</taxon>
        <taxon>Portunoidea</taxon>
        <taxon>Portunidae</taxon>
        <taxon>Portuninae</taxon>
        <taxon>Portunus</taxon>
    </lineage>
</organism>
<dbReference type="Proteomes" id="UP000324222">
    <property type="component" value="Unassembled WGS sequence"/>
</dbReference>
<proteinExistence type="predicted"/>
<feature type="compositionally biased region" description="Low complexity" evidence="1">
    <location>
        <begin position="7"/>
        <end position="19"/>
    </location>
</feature>
<accession>A0A5B7KFP8</accession>
<feature type="compositionally biased region" description="Pro residues" evidence="1">
    <location>
        <begin position="20"/>
        <end position="36"/>
    </location>
</feature>
<comment type="caution">
    <text evidence="2">The sequence shown here is derived from an EMBL/GenBank/DDBJ whole genome shotgun (WGS) entry which is preliminary data.</text>
</comment>
<gene>
    <name evidence="2" type="ORF">E2C01_101285</name>
</gene>